<dbReference type="InterPro" id="IPR024409">
    <property type="entry name" value="DUF3833"/>
</dbReference>
<keyword evidence="1" id="KW-0732">Signal</keyword>
<feature type="chain" id="PRO_5046382012" evidence="1">
    <location>
        <begin position="24"/>
        <end position="185"/>
    </location>
</feature>
<sequence>MKRIQIGLLAGALMGLSACSTSLEDYQNTSPEFDLKTYFNGEVTAWGIVQDYTDKTTRRFCVDIVGTWQGNTGQLHETFYFADGQEQIRIWDLEIDANGKVTGSAGDVIGMASGSAQGMSFNWQYTLRVPVDGSEYDLAIDDWMFLMDEHRMMNRSYMSKLGIGVAEISIFFDKTPPVRKCPTLD</sequence>
<evidence type="ECO:0000313" key="2">
    <source>
        <dbReference type="EMBL" id="GAA0857834.1"/>
    </source>
</evidence>
<proteinExistence type="predicted"/>
<keyword evidence="3" id="KW-1185">Reference proteome</keyword>
<accession>A0ABP3X1R8</accession>
<organism evidence="2 3">
    <name type="scientific">Aliiglaciecola litoralis</name>
    <dbReference type="NCBI Taxonomy" id="582857"/>
    <lineage>
        <taxon>Bacteria</taxon>
        <taxon>Pseudomonadati</taxon>
        <taxon>Pseudomonadota</taxon>
        <taxon>Gammaproteobacteria</taxon>
        <taxon>Alteromonadales</taxon>
        <taxon>Alteromonadaceae</taxon>
        <taxon>Aliiglaciecola</taxon>
    </lineage>
</organism>
<reference evidence="3" key="1">
    <citation type="journal article" date="2019" name="Int. J. Syst. Evol. Microbiol.">
        <title>The Global Catalogue of Microorganisms (GCM) 10K type strain sequencing project: providing services to taxonomists for standard genome sequencing and annotation.</title>
        <authorList>
            <consortium name="The Broad Institute Genomics Platform"/>
            <consortium name="The Broad Institute Genome Sequencing Center for Infectious Disease"/>
            <person name="Wu L."/>
            <person name="Ma J."/>
        </authorList>
    </citation>
    <scope>NUCLEOTIDE SEQUENCE [LARGE SCALE GENOMIC DNA]</scope>
    <source>
        <strain evidence="3">JCM 15896</strain>
    </source>
</reference>
<dbReference type="RefSeq" id="WP_343860486.1">
    <property type="nucleotide sequence ID" value="NZ_BAAAFD010000007.1"/>
</dbReference>
<evidence type="ECO:0000313" key="3">
    <source>
        <dbReference type="Proteomes" id="UP001500359"/>
    </source>
</evidence>
<protein>
    <submittedName>
        <fullName evidence="2">DUF3833 domain-containing protein</fullName>
    </submittedName>
</protein>
<dbReference type="EMBL" id="BAAAFD010000007">
    <property type="protein sequence ID" value="GAA0857834.1"/>
    <property type="molecule type" value="Genomic_DNA"/>
</dbReference>
<comment type="caution">
    <text evidence="2">The sequence shown here is derived from an EMBL/GenBank/DDBJ whole genome shotgun (WGS) entry which is preliminary data.</text>
</comment>
<dbReference type="Proteomes" id="UP001500359">
    <property type="component" value="Unassembled WGS sequence"/>
</dbReference>
<name>A0ABP3X1R8_9ALTE</name>
<dbReference type="Pfam" id="PF12915">
    <property type="entry name" value="DUF3833"/>
    <property type="match status" value="1"/>
</dbReference>
<gene>
    <name evidence="2" type="ORF">GCM10009114_25110</name>
</gene>
<feature type="signal peptide" evidence="1">
    <location>
        <begin position="1"/>
        <end position="23"/>
    </location>
</feature>
<dbReference type="PROSITE" id="PS51257">
    <property type="entry name" value="PROKAR_LIPOPROTEIN"/>
    <property type="match status" value="1"/>
</dbReference>
<evidence type="ECO:0000256" key="1">
    <source>
        <dbReference type="SAM" id="SignalP"/>
    </source>
</evidence>